<protein>
    <submittedName>
        <fullName evidence="2">Uncharacterized protein</fullName>
    </submittedName>
</protein>
<dbReference type="Gramene" id="OIS99759">
    <property type="protein sequence ID" value="OIS99759"/>
    <property type="gene ID" value="A4A49_32595"/>
</dbReference>
<evidence type="ECO:0000313" key="2">
    <source>
        <dbReference type="EMBL" id="OIS99759.1"/>
    </source>
</evidence>
<sequence>MSSDQHHLCMEKRQRDLASVRKVKTDIIDYGASCPWESSLQQPIGAYQLYDCSSCYGSSSLELLRLAAHFGLPKLSRSQLMASSELKKKNKDLAKAPPDRCLTQSL</sequence>
<evidence type="ECO:0000313" key="3">
    <source>
        <dbReference type="Proteomes" id="UP000187609"/>
    </source>
</evidence>
<feature type="compositionally biased region" description="Basic and acidic residues" evidence="1">
    <location>
        <begin position="86"/>
        <end position="98"/>
    </location>
</feature>
<comment type="caution">
    <text evidence="2">The sequence shown here is derived from an EMBL/GenBank/DDBJ whole genome shotgun (WGS) entry which is preliminary data.</text>
</comment>
<name>A0A1J6IGW2_NICAT</name>
<feature type="region of interest" description="Disordered" evidence="1">
    <location>
        <begin position="86"/>
        <end position="106"/>
    </location>
</feature>
<gene>
    <name evidence="2" type="ORF">A4A49_32595</name>
</gene>
<dbReference type="AlphaFoldDB" id="A0A1J6IGW2"/>
<evidence type="ECO:0000256" key="1">
    <source>
        <dbReference type="SAM" id="MobiDB-lite"/>
    </source>
</evidence>
<reference evidence="2" key="1">
    <citation type="submission" date="2016-11" db="EMBL/GenBank/DDBJ databases">
        <title>The genome of Nicotiana attenuata.</title>
        <authorList>
            <person name="Xu S."/>
            <person name="Brockmoeller T."/>
            <person name="Gaquerel E."/>
            <person name="Navarro A."/>
            <person name="Kuhl H."/>
            <person name="Gase K."/>
            <person name="Ling Z."/>
            <person name="Zhou W."/>
            <person name="Kreitzer C."/>
            <person name="Stanke M."/>
            <person name="Tang H."/>
            <person name="Lyons E."/>
            <person name="Pandey P."/>
            <person name="Pandey S.P."/>
            <person name="Timmermann B."/>
            <person name="Baldwin I.T."/>
        </authorList>
    </citation>
    <scope>NUCLEOTIDE SEQUENCE [LARGE SCALE GENOMIC DNA]</scope>
    <source>
        <strain evidence="2">UT</strain>
    </source>
</reference>
<accession>A0A1J6IGW2</accession>
<dbReference type="Proteomes" id="UP000187609">
    <property type="component" value="Unassembled WGS sequence"/>
</dbReference>
<keyword evidence="3" id="KW-1185">Reference proteome</keyword>
<dbReference type="EMBL" id="MJEQ01037190">
    <property type="protein sequence ID" value="OIS99759.1"/>
    <property type="molecule type" value="Genomic_DNA"/>
</dbReference>
<organism evidence="2 3">
    <name type="scientific">Nicotiana attenuata</name>
    <name type="common">Coyote tobacco</name>
    <dbReference type="NCBI Taxonomy" id="49451"/>
    <lineage>
        <taxon>Eukaryota</taxon>
        <taxon>Viridiplantae</taxon>
        <taxon>Streptophyta</taxon>
        <taxon>Embryophyta</taxon>
        <taxon>Tracheophyta</taxon>
        <taxon>Spermatophyta</taxon>
        <taxon>Magnoliopsida</taxon>
        <taxon>eudicotyledons</taxon>
        <taxon>Gunneridae</taxon>
        <taxon>Pentapetalae</taxon>
        <taxon>asterids</taxon>
        <taxon>lamiids</taxon>
        <taxon>Solanales</taxon>
        <taxon>Solanaceae</taxon>
        <taxon>Nicotianoideae</taxon>
        <taxon>Nicotianeae</taxon>
        <taxon>Nicotiana</taxon>
    </lineage>
</organism>
<proteinExistence type="predicted"/>